<evidence type="ECO:0000256" key="4">
    <source>
        <dbReference type="SAM" id="Phobius"/>
    </source>
</evidence>
<dbReference type="GO" id="GO:0043386">
    <property type="term" value="P:mycotoxin biosynthetic process"/>
    <property type="evidence" value="ECO:0007669"/>
    <property type="project" value="InterPro"/>
</dbReference>
<comment type="similarity">
    <text evidence="3">Belongs to the ustYa family.</text>
</comment>
<keyword evidence="6" id="KW-1185">Reference proteome</keyword>
<evidence type="ECO:0000256" key="2">
    <source>
        <dbReference type="ARBA" id="ARBA00023002"/>
    </source>
</evidence>
<gene>
    <name evidence="5" type="ORF">D9613_012369</name>
</gene>
<dbReference type="GO" id="GO:0016491">
    <property type="term" value="F:oxidoreductase activity"/>
    <property type="evidence" value="ECO:0007669"/>
    <property type="project" value="UniProtKB-KW"/>
</dbReference>
<feature type="transmembrane region" description="Helical" evidence="4">
    <location>
        <begin position="12"/>
        <end position="32"/>
    </location>
</feature>
<dbReference type="InterPro" id="IPR021765">
    <property type="entry name" value="UstYa-like"/>
</dbReference>
<accession>A0A8H4VM56</accession>
<comment type="pathway">
    <text evidence="1">Mycotoxin biosynthesis.</text>
</comment>
<dbReference type="EMBL" id="JAACJL010000033">
    <property type="protein sequence ID" value="KAF4615776.1"/>
    <property type="molecule type" value="Genomic_DNA"/>
</dbReference>
<evidence type="ECO:0000256" key="1">
    <source>
        <dbReference type="ARBA" id="ARBA00004685"/>
    </source>
</evidence>
<dbReference type="Proteomes" id="UP000521872">
    <property type="component" value="Unassembled WGS sequence"/>
</dbReference>
<dbReference type="AlphaFoldDB" id="A0A8H4VM56"/>
<sequence length="194" mass="22262">MSCLIKVPLRFMQYASLTLLLTLFITIVDFSLELGNHMKFENRAPVNPRPVALEYLGGERTPIHSAKEWDMIYPPGKGFVKISGSYYLMAMYHQMHCVNAFRRTVEEYREGSNITSSREKHLIHCLEYLRQAVLCNADTSLEGPAGLRHTVGGETVHAVTGGGAIHECRDWTQVYDWVESNYEEWKEEDDFEVI</sequence>
<comment type="caution">
    <text evidence="5">The sequence shown here is derived from an EMBL/GenBank/DDBJ whole genome shotgun (WGS) entry which is preliminary data.</text>
</comment>
<evidence type="ECO:0000313" key="6">
    <source>
        <dbReference type="Proteomes" id="UP000521872"/>
    </source>
</evidence>
<reference evidence="5 6" key="1">
    <citation type="submission" date="2019-12" db="EMBL/GenBank/DDBJ databases">
        <authorList>
            <person name="Floudas D."/>
            <person name="Bentzer J."/>
            <person name="Ahren D."/>
            <person name="Johansson T."/>
            <person name="Persson P."/>
            <person name="Tunlid A."/>
        </authorList>
    </citation>
    <scope>NUCLEOTIDE SEQUENCE [LARGE SCALE GENOMIC DNA]</scope>
    <source>
        <strain evidence="5 6">CBS 102.39</strain>
    </source>
</reference>
<dbReference type="PANTHER" id="PTHR33365:SF11">
    <property type="entry name" value="TAT PATHWAY SIGNAL SEQUENCE"/>
    <property type="match status" value="1"/>
</dbReference>
<dbReference type="PANTHER" id="PTHR33365">
    <property type="entry name" value="YALI0B05434P"/>
    <property type="match status" value="1"/>
</dbReference>
<keyword evidence="4" id="KW-1133">Transmembrane helix</keyword>
<evidence type="ECO:0000313" key="5">
    <source>
        <dbReference type="EMBL" id="KAF4615776.1"/>
    </source>
</evidence>
<dbReference type="Pfam" id="PF11807">
    <property type="entry name" value="UstYa"/>
    <property type="match status" value="1"/>
</dbReference>
<keyword evidence="4" id="KW-0812">Transmembrane</keyword>
<keyword evidence="4" id="KW-0472">Membrane</keyword>
<keyword evidence="2" id="KW-0560">Oxidoreductase</keyword>
<protein>
    <recommendedName>
        <fullName evidence="7">Oxidase ustYa</fullName>
    </recommendedName>
</protein>
<proteinExistence type="inferred from homology"/>
<organism evidence="5 6">
    <name type="scientific">Agrocybe pediades</name>
    <dbReference type="NCBI Taxonomy" id="84607"/>
    <lineage>
        <taxon>Eukaryota</taxon>
        <taxon>Fungi</taxon>
        <taxon>Dikarya</taxon>
        <taxon>Basidiomycota</taxon>
        <taxon>Agaricomycotina</taxon>
        <taxon>Agaricomycetes</taxon>
        <taxon>Agaricomycetidae</taxon>
        <taxon>Agaricales</taxon>
        <taxon>Agaricineae</taxon>
        <taxon>Strophariaceae</taxon>
        <taxon>Agrocybe</taxon>
    </lineage>
</organism>
<evidence type="ECO:0000256" key="3">
    <source>
        <dbReference type="ARBA" id="ARBA00035112"/>
    </source>
</evidence>
<name>A0A8H4VM56_9AGAR</name>
<evidence type="ECO:0008006" key="7">
    <source>
        <dbReference type="Google" id="ProtNLM"/>
    </source>
</evidence>